<evidence type="ECO:0000313" key="2">
    <source>
        <dbReference type="Proteomes" id="UP001055811"/>
    </source>
</evidence>
<reference evidence="2" key="1">
    <citation type="journal article" date="2022" name="Mol. Ecol. Resour.">
        <title>The genomes of chicory, endive, great burdock and yacon provide insights into Asteraceae palaeo-polyploidization history and plant inulin production.</title>
        <authorList>
            <person name="Fan W."/>
            <person name="Wang S."/>
            <person name="Wang H."/>
            <person name="Wang A."/>
            <person name="Jiang F."/>
            <person name="Liu H."/>
            <person name="Zhao H."/>
            <person name="Xu D."/>
            <person name="Zhang Y."/>
        </authorList>
    </citation>
    <scope>NUCLEOTIDE SEQUENCE [LARGE SCALE GENOMIC DNA]</scope>
    <source>
        <strain evidence="2">cv. Punajuju</strain>
    </source>
</reference>
<sequence length="141" mass="16223">MYRLGYLTNADFKLLQDLSKLAREILFNDITADFWVKRAAHQLFDVVSDSNSKWVSSFNLDFEEETFEASFGLLPKWLKDVANTNDPILPWLPISVEDLNTKTPNLIYEDDDYLMMEIDKGKNETCESIDTDTSTQTLVIG</sequence>
<dbReference type="Proteomes" id="UP001055811">
    <property type="component" value="Linkage Group LG01"/>
</dbReference>
<evidence type="ECO:0000313" key="1">
    <source>
        <dbReference type="EMBL" id="KAI3789536.1"/>
    </source>
</evidence>
<proteinExistence type="predicted"/>
<name>A0ACB9H2N0_CICIN</name>
<keyword evidence="2" id="KW-1185">Reference proteome</keyword>
<accession>A0ACB9H2N0</accession>
<protein>
    <submittedName>
        <fullName evidence="1">Uncharacterized protein</fullName>
    </submittedName>
</protein>
<reference evidence="1 2" key="2">
    <citation type="journal article" date="2022" name="Mol. Ecol. Resour.">
        <title>The genomes of chicory, endive, great burdock and yacon provide insights into Asteraceae paleo-polyploidization history and plant inulin production.</title>
        <authorList>
            <person name="Fan W."/>
            <person name="Wang S."/>
            <person name="Wang H."/>
            <person name="Wang A."/>
            <person name="Jiang F."/>
            <person name="Liu H."/>
            <person name="Zhao H."/>
            <person name="Xu D."/>
            <person name="Zhang Y."/>
        </authorList>
    </citation>
    <scope>NUCLEOTIDE SEQUENCE [LARGE SCALE GENOMIC DNA]</scope>
    <source>
        <strain evidence="2">cv. Punajuju</strain>
        <tissue evidence="1">Leaves</tissue>
    </source>
</reference>
<dbReference type="EMBL" id="CM042009">
    <property type="protein sequence ID" value="KAI3789536.1"/>
    <property type="molecule type" value="Genomic_DNA"/>
</dbReference>
<organism evidence="1 2">
    <name type="scientific">Cichorium intybus</name>
    <name type="common">Chicory</name>
    <dbReference type="NCBI Taxonomy" id="13427"/>
    <lineage>
        <taxon>Eukaryota</taxon>
        <taxon>Viridiplantae</taxon>
        <taxon>Streptophyta</taxon>
        <taxon>Embryophyta</taxon>
        <taxon>Tracheophyta</taxon>
        <taxon>Spermatophyta</taxon>
        <taxon>Magnoliopsida</taxon>
        <taxon>eudicotyledons</taxon>
        <taxon>Gunneridae</taxon>
        <taxon>Pentapetalae</taxon>
        <taxon>asterids</taxon>
        <taxon>campanulids</taxon>
        <taxon>Asterales</taxon>
        <taxon>Asteraceae</taxon>
        <taxon>Cichorioideae</taxon>
        <taxon>Cichorieae</taxon>
        <taxon>Cichoriinae</taxon>
        <taxon>Cichorium</taxon>
    </lineage>
</organism>
<comment type="caution">
    <text evidence="1">The sequence shown here is derived from an EMBL/GenBank/DDBJ whole genome shotgun (WGS) entry which is preliminary data.</text>
</comment>
<gene>
    <name evidence="1" type="ORF">L2E82_02335</name>
</gene>